<comment type="caution">
    <text evidence="3">The sequence shown here is derived from an EMBL/GenBank/DDBJ whole genome shotgun (WGS) entry which is preliminary data.</text>
</comment>
<dbReference type="CDD" id="cd03801">
    <property type="entry name" value="GT4_PimA-like"/>
    <property type="match status" value="1"/>
</dbReference>
<accession>A0A1F6AA87</accession>
<dbReference type="PANTHER" id="PTHR12526">
    <property type="entry name" value="GLYCOSYLTRANSFERASE"/>
    <property type="match status" value="1"/>
</dbReference>
<protein>
    <recommendedName>
        <fullName evidence="2">Glycosyl transferase family 1 domain-containing protein</fullName>
    </recommendedName>
</protein>
<feature type="compositionally biased region" description="Basic and acidic residues" evidence="1">
    <location>
        <begin position="98"/>
        <end position="107"/>
    </location>
</feature>
<organism evidence="3 4">
    <name type="scientific">Candidatus Gottesmanbacteria bacterium RIFCSPHIGHO2_02_FULL_40_13</name>
    <dbReference type="NCBI Taxonomy" id="1798384"/>
    <lineage>
        <taxon>Bacteria</taxon>
        <taxon>Candidatus Gottesmaniibacteriota</taxon>
    </lineage>
</organism>
<dbReference type="InterPro" id="IPR001296">
    <property type="entry name" value="Glyco_trans_1"/>
</dbReference>
<evidence type="ECO:0000259" key="2">
    <source>
        <dbReference type="Pfam" id="PF00534"/>
    </source>
</evidence>
<evidence type="ECO:0000313" key="3">
    <source>
        <dbReference type="EMBL" id="OGG21679.1"/>
    </source>
</evidence>
<sequence>MKQEMTFLADGAHISEPANITDVHSKAISGIRMIPDSKFDEIALFKGDPSLGPIERFAATSAGRSLSQAEFMLSYAAAVNAVATNAIERLKAKPSLKELGETRDRLQQSRLNKAKSDPNAYPTNGLLDGLDYMDPTQLLDHFNSLIHQQIIEVANGNQEETDIKGLDLAIMSLEQSTRHDQLLFRIEQERQVVLDHLSVMKQARELAKTDEYKSRFPQAQTEYDLAFLISLDLKLESQRYIPKLITLHDVDGNILPQCDSFFKPGNITGRLVNHLDNIAMTPPGQRLQLIDSIHQHPRLTNFGRDMFKKAGRNAGPVFADVATALSLSEQSGADFILITANMTPYAEGVAEQFQNGKKLQIIGVDHDSYTGQVKSDRLLEIFLDQPDGVLLVSEDGYNDFAEALEMGTVIEKTAFPVPLENITFLAARVAGNEETDDYKIASELKRKSLPFAENSMQPAGDETYIGYQGVVRTLKLYSEWKKEKVKEGWPLDKTGALAQKEIGQMIAGARHAYKEALKTRWERQKKLSTSSLSISELDSLIQQAKNTTPEELVAQIALKLASSSSREQHLELADLMLELDILQAKYGLAPQILTRASDLYLERSAHLPENSPKRPLAAVTALRQATFEWESQEGKAVNGTEEGMVRIRTIGMEKVADMDLGNLSPSDLEHIWSRSDVSEIFDRGIRFLMIRFTNGLNEKNLPLAQTLIIERDGGSEKLMVPEGKTIFDGRGILLSGEEIKGHNQQTELFEHHLRSFVEIALVYYRNAFNGRAGGLETVMREHAQILQKLGFAINIVGGNSPDSAYSPDFLQNFKHSVIDGAHDEDNRVIRTTKQLAKGIIPDEFYSLRDHIKEQLLSALSTSDILAIHHVLNMPHNHPFTAALVDLIRSGELPKLTNIVAVTHDVGKVKNASHYHSGYPWSLTANQLVGVTYAPVSMGIEEMLRSLPDEDTGHKSQIVGPVYGGVDWESFEPDNRVRRAIMDKLELTETDSVFLMPMRIAENKNIRLGIEALSAIPNAKLIITGPPHRKWVNDHEVVSDEYYDFLKALIKELYLEDRVLLLFDEPGVGEIKDQEFTEILSWLYSITDAVFMPSNFEGWNLASNEAGALRTPVIVSAIPVHRENLKNYAYYIDPKAHALEAATVMVRAVEGNKQTLFRREVRKRRNWLSRIKQVLYIFDGGRTDWIEVRRTTD</sequence>
<evidence type="ECO:0000313" key="4">
    <source>
        <dbReference type="Proteomes" id="UP000177092"/>
    </source>
</evidence>
<dbReference type="Gene3D" id="3.40.50.2000">
    <property type="entry name" value="Glycogen Phosphorylase B"/>
    <property type="match status" value="1"/>
</dbReference>
<feature type="domain" description="Glycosyl transferase family 1" evidence="2">
    <location>
        <begin position="977"/>
        <end position="1139"/>
    </location>
</feature>
<dbReference type="Proteomes" id="UP000177092">
    <property type="component" value="Unassembled WGS sequence"/>
</dbReference>
<dbReference type="Pfam" id="PF00534">
    <property type="entry name" value="Glycos_transf_1"/>
    <property type="match status" value="1"/>
</dbReference>
<dbReference type="SUPFAM" id="SSF53756">
    <property type="entry name" value="UDP-Glycosyltransferase/glycogen phosphorylase"/>
    <property type="match status" value="1"/>
</dbReference>
<dbReference type="EMBL" id="MFJN01000017">
    <property type="protein sequence ID" value="OGG21679.1"/>
    <property type="molecule type" value="Genomic_DNA"/>
</dbReference>
<reference evidence="3 4" key="1">
    <citation type="journal article" date="2016" name="Nat. Commun.">
        <title>Thousands of microbial genomes shed light on interconnected biogeochemical processes in an aquifer system.</title>
        <authorList>
            <person name="Anantharaman K."/>
            <person name="Brown C.T."/>
            <person name="Hug L.A."/>
            <person name="Sharon I."/>
            <person name="Castelle C.J."/>
            <person name="Probst A.J."/>
            <person name="Thomas B.C."/>
            <person name="Singh A."/>
            <person name="Wilkins M.J."/>
            <person name="Karaoz U."/>
            <person name="Brodie E.L."/>
            <person name="Williams K.H."/>
            <person name="Hubbard S.S."/>
            <person name="Banfield J.F."/>
        </authorList>
    </citation>
    <scope>NUCLEOTIDE SEQUENCE [LARGE SCALE GENOMIC DNA]</scope>
</reference>
<dbReference type="STRING" id="1798384.A3D03_03670"/>
<feature type="region of interest" description="Disordered" evidence="1">
    <location>
        <begin position="98"/>
        <end position="120"/>
    </location>
</feature>
<proteinExistence type="predicted"/>
<gene>
    <name evidence="3" type="ORF">A3D03_03670</name>
</gene>
<name>A0A1F6AA87_9BACT</name>
<dbReference type="GO" id="GO:0016757">
    <property type="term" value="F:glycosyltransferase activity"/>
    <property type="evidence" value="ECO:0007669"/>
    <property type="project" value="InterPro"/>
</dbReference>
<dbReference type="AlphaFoldDB" id="A0A1F6AA87"/>
<evidence type="ECO:0000256" key="1">
    <source>
        <dbReference type="SAM" id="MobiDB-lite"/>
    </source>
</evidence>